<comment type="caution">
    <text evidence="3">The sequence shown here is derived from an EMBL/GenBank/DDBJ whole genome shotgun (WGS) entry which is preliminary data.</text>
</comment>
<dbReference type="EMBL" id="PUHZ01000009">
    <property type="protein sequence ID" value="PQO46503.1"/>
    <property type="molecule type" value="Genomic_DNA"/>
</dbReference>
<keyword evidence="2" id="KW-0472">Membrane</keyword>
<gene>
    <name evidence="3" type="ORF">C5Y93_08490</name>
</gene>
<organism evidence="3 4">
    <name type="scientific">Blastopirellula marina</name>
    <dbReference type="NCBI Taxonomy" id="124"/>
    <lineage>
        <taxon>Bacteria</taxon>
        <taxon>Pseudomonadati</taxon>
        <taxon>Planctomycetota</taxon>
        <taxon>Planctomycetia</taxon>
        <taxon>Pirellulales</taxon>
        <taxon>Pirellulaceae</taxon>
        <taxon>Blastopirellula</taxon>
    </lineage>
</organism>
<feature type="compositionally biased region" description="Low complexity" evidence="1">
    <location>
        <begin position="62"/>
        <end position="73"/>
    </location>
</feature>
<evidence type="ECO:0000256" key="2">
    <source>
        <dbReference type="SAM" id="Phobius"/>
    </source>
</evidence>
<dbReference type="RefSeq" id="WP_105334981.1">
    <property type="nucleotide sequence ID" value="NZ_PUHZ01000009.1"/>
</dbReference>
<evidence type="ECO:0000313" key="4">
    <source>
        <dbReference type="Proteomes" id="UP000237819"/>
    </source>
</evidence>
<feature type="compositionally biased region" description="Low complexity" evidence="1">
    <location>
        <begin position="256"/>
        <end position="266"/>
    </location>
</feature>
<dbReference type="AlphaFoldDB" id="A0A2S8GPY4"/>
<feature type="region of interest" description="Disordered" evidence="1">
    <location>
        <begin position="223"/>
        <end position="306"/>
    </location>
</feature>
<keyword evidence="2" id="KW-1133">Transmembrane helix</keyword>
<evidence type="ECO:0000256" key="1">
    <source>
        <dbReference type="SAM" id="MobiDB-lite"/>
    </source>
</evidence>
<reference evidence="3 4" key="1">
    <citation type="submission" date="2018-02" db="EMBL/GenBank/DDBJ databases">
        <title>Comparative genomes isolates from brazilian mangrove.</title>
        <authorList>
            <person name="Araujo J.E."/>
            <person name="Taketani R.G."/>
            <person name="Silva M.C.P."/>
            <person name="Loureco M.V."/>
            <person name="Andreote F.D."/>
        </authorList>
    </citation>
    <scope>NUCLEOTIDE SEQUENCE [LARGE SCALE GENOMIC DNA]</scope>
    <source>
        <strain evidence="3 4">Nap-Phe MGV</strain>
    </source>
</reference>
<evidence type="ECO:0000313" key="3">
    <source>
        <dbReference type="EMBL" id="PQO46503.1"/>
    </source>
</evidence>
<feature type="transmembrane region" description="Helical" evidence="2">
    <location>
        <begin position="128"/>
        <end position="150"/>
    </location>
</feature>
<feature type="region of interest" description="Disordered" evidence="1">
    <location>
        <begin position="323"/>
        <end position="355"/>
    </location>
</feature>
<dbReference type="OrthoDB" id="273992at2"/>
<proteinExistence type="predicted"/>
<protein>
    <submittedName>
        <fullName evidence="3">Uncharacterized protein</fullName>
    </submittedName>
</protein>
<sequence>MLLSSCPHCHDSIRIPSAAQPQSMMRCPRCQESFSLHDVLDTLPPEAEIISGPGALGHQVMPSATAVSSAPPSLDTYKLSGGDSDQDVPEFRFKETGSLRPEPPMAKIDSSRPPRRPKKKEPNVAMEFVKIVVGGFAGLALAVFLIMWFAHKDPFEIAKKLPVQFYVLVPEKLRTEAMLTYAKGEGDPADEVAEEEETDLRVETIPAVEDFPAEPKVIDGKPFNEQMSDPLQTDDPIVEPPPMQEFPFGEQSPVKPEMMLPELELPGSPEPVAEEETAAPPEEPTSESIEDQAAAPVDNKPLPGTLTFEEEIAMVTEATELLGEIGAEIPPPPGSTLPPTNVGNVDLSPAGGGEN</sequence>
<dbReference type="Proteomes" id="UP000237819">
    <property type="component" value="Unassembled WGS sequence"/>
</dbReference>
<accession>A0A2S8GPY4</accession>
<feature type="region of interest" description="Disordered" evidence="1">
    <location>
        <begin position="62"/>
        <end position="121"/>
    </location>
</feature>
<name>A0A2S8GPY4_9BACT</name>
<keyword evidence="2" id="KW-0812">Transmembrane</keyword>